<keyword evidence="16" id="KW-1185">Reference proteome</keyword>
<evidence type="ECO:0000256" key="8">
    <source>
        <dbReference type="ARBA" id="ARBA00022989"/>
    </source>
</evidence>
<sequence>MSMGGMGHGGMGGPGGFGRTLRQDDSVKDHRLRRGTTGRVLAYAAPHRRYIAVFLALVVVGSLMVVATPLLLQRIIDDGVANEDRRLVVILAGLVAAVAVAEAVLNLLQRWFSSRIGEGLIYDLRTDVFGHVQRQSVAFFTRTQTGSLVTRLNSDVIGAQQAFTSTLSGVVSNVLSVTVVLITMLALSWQITVVALLVVPALLLPARRVGRRLAGLRRRGMELNAELGNRMTERFNVAGALLVKLFGDPQREDAEFAERAARVREIGVRTAMSSRVFFAALGAMASLATALVYGVGGVLAIDQVVTIGTLVAFAGLLGRLYGPVTALSNVQVDVMSALVSFERVFEVLDLQPMITDAEDAVDLPEGPLDVELDDIRFAYPRADQVSIVSLEGEPTRTAEALADGGENAAAVAVEAADASEDDTDEAPPDAGEEVLKGITLRVEPGTMLALVGPSGAGKTTLSTMVARLYDPTSGAVRIAGLDLRRVRQASLHRAVGVVTQDAHLFHDTVRANLRYARPDATEAELFDALRAAHVEPLIQRLPEGLDTVVGERGHRLSGGEKQRVAIARLLLRSPRIVVLDEATAHLDSESEAAVQQALDSAMAGRTSIVIAHRLSTVRKADSIAVVDRGRIVEQGTHAELLAAGGLYAELYETQFSHQHA</sequence>
<evidence type="ECO:0000256" key="9">
    <source>
        <dbReference type="ARBA" id="ARBA00023136"/>
    </source>
</evidence>
<evidence type="ECO:0000256" key="12">
    <source>
        <dbReference type="SAM" id="Phobius"/>
    </source>
</evidence>
<dbReference type="SMART" id="SM00382">
    <property type="entry name" value="AAA"/>
    <property type="match status" value="1"/>
</dbReference>
<dbReference type="PROSITE" id="PS00211">
    <property type="entry name" value="ABC_TRANSPORTER_1"/>
    <property type="match status" value="1"/>
</dbReference>
<evidence type="ECO:0000256" key="3">
    <source>
        <dbReference type="ARBA" id="ARBA00022475"/>
    </source>
</evidence>
<feature type="transmembrane region" description="Helical" evidence="12">
    <location>
        <begin position="87"/>
        <end position="108"/>
    </location>
</feature>
<dbReference type="Gene3D" id="1.20.1560.10">
    <property type="entry name" value="ABC transporter type 1, transmembrane domain"/>
    <property type="match status" value="1"/>
</dbReference>
<evidence type="ECO:0000313" key="15">
    <source>
        <dbReference type="EMBL" id="RPF26072.1"/>
    </source>
</evidence>
<dbReference type="AlphaFoldDB" id="A0A3N4ZKA0"/>
<dbReference type="SUPFAM" id="SSF52540">
    <property type="entry name" value="P-loop containing nucleoside triphosphate hydrolases"/>
    <property type="match status" value="1"/>
</dbReference>
<dbReference type="PROSITE" id="PS50893">
    <property type="entry name" value="ABC_TRANSPORTER_2"/>
    <property type="match status" value="1"/>
</dbReference>
<dbReference type="GO" id="GO:0005886">
    <property type="term" value="C:plasma membrane"/>
    <property type="evidence" value="ECO:0007669"/>
    <property type="project" value="UniProtKB-SubCell"/>
</dbReference>
<dbReference type="GO" id="GO:0016887">
    <property type="term" value="F:ATP hydrolysis activity"/>
    <property type="evidence" value="ECO:0007669"/>
    <property type="project" value="InterPro"/>
</dbReference>
<evidence type="ECO:0000256" key="5">
    <source>
        <dbReference type="ARBA" id="ARBA00022692"/>
    </source>
</evidence>
<evidence type="ECO:0000256" key="1">
    <source>
        <dbReference type="ARBA" id="ARBA00004429"/>
    </source>
</evidence>
<comment type="subcellular location">
    <subcellularLocation>
        <location evidence="1">Cell inner membrane</location>
        <topology evidence="1">Multi-pass membrane protein</topology>
    </subcellularLocation>
</comment>
<evidence type="ECO:0000313" key="16">
    <source>
        <dbReference type="Proteomes" id="UP000280726"/>
    </source>
</evidence>
<feature type="transmembrane region" description="Helical" evidence="12">
    <location>
        <begin position="50"/>
        <end position="75"/>
    </location>
</feature>
<gene>
    <name evidence="15" type="ORF">EDD32_0496</name>
</gene>
<dbReference type="InterPro" id="IPR027417">
    <property type="entry name" value="P-loop_NTPase"/>
</dbReference>
<evidence type="ECO:0000256" key="7">
    <source>
        <dbReference type="ARBA" id="ARBA00022840"/>
    </source>
</evidence>
<proteinExistence type="inferred from homology"/>
<feature type="compositionally biased region" description="Gly residues" evidence="11">
    <location>
        <begin position="1"/>
        <end position="18"/>
    </location>
</feature>
<dbReference type="Gene3D" id="3.40.50.300">
    <property type="entry name" value="P-loop containing nucleotide triphosphate hydrolases"/>
    <property type="match status" value="1"/>
</dbReference>
<dbReference type="PROSITE" id="PS50929">
    <property type="entry name" value="ABC_TM1F"/>
    <property type="match status" value="1"/>
</dbReference>
<dbReference type="InterPro" id="IPR039421">
    <property type="entry name" value="Type_1_exporter"/>
</dbReference>
<keyword evidence="2" id="KW-0813">Transport</keyword>
<reference evidence="15 16" key="1">
    <citation type="submission" date="2018-11" db="EMBL/GenBank/DDBJ databases">
        <title>Sequencing the genomes of 1000 actinobacteria strains.</title>
        <authorList>
            <person name="Klenk H.-P."/>
        </authorList>
    </citation>
    <scope>NUCLEOTIDE SEQUENCE [LARGE SCALE GENOMIC DNA]</scope>
    <source>
        <strain evidence="15 16">DSM 14418</strain>
    </source>
</reference>
<feature type="region of interest" description="Disordered" evidence="11">
    <location>
        <begin position="1"/>
        <end position="20"/>
    </location>
</feature>
<dbReference type="Pfam" id="PF00664">
    <property type="entry name" value="ABC_membrane"/>
    <property type="match status" value="1"/>
</dbReference>
<keyword evidence="4" id="KW-0997">Cell inner membrane</keyword>
<evidence type="ECO:0000259" key="14">
    <source>
        <dbReference type="PROSITE" id="PS50929"/>
    </source>
</evidence>
<comment type="caution">
    <text evidence="15">The sequence shown here is derived from an EMBL/GenBank/DDBJ whole genome shotgun (WGS) entry which is preliminary data.</text>
</comment>
<keyword evidence="6" id="KW-0547">Nucleotide-binding</keyword>
<feature type="transmembrane region" description="Helical" evidence="12">
    <location>
        <begin position="174"/>
        <end position="204"/>
    </location>
</feature>
<dbReference type="CDD" id="cd18550">
    <property type="entry name" value="ABC_6TM_exporter_like"/>
    <property type="match status" value="1"/>
</dbReference>
<keyword evidence="8 12" id="KW-1133">Transmembrane helix</keyword>
<dbReference type="GO" id="GO:0005524">
    <property type="term" value="F:ATP binding"/>
    <property type="evidence" value="ECO:0007669"/>
    <property type="project" value="UniProtKB-KW"/>
</dbReference>
<dbReference type="InterPro" id="IPR011527">
    <property type="entry name" value="ABC1_TM_dom"/>
</dbReference>
<feature type="domain" description="ABC transporter" evidence="13">
    <location>
        <begin position="413"/>
        <end position="653"/>
    </location>
</feature>
<keyword evidence="7 15" id="KW-0067">ATP-binding</keyword>
<dbReference type="InterPro" id="IPR036640">
    <property type="entry name" value="ABC1_TM_sf"/>
</dbReference>
<dbReference type="Proteomes" id="UP000280726">
    <property type="component" value="Unassembled WGS sequence"/>
</dbReference>
<dbReference type="SUPFAM" id="SSF90123">
    <property type="entry name" value="ABC transporter transmembrane region"/>
    <property type="match status" value="1"/>
</dbReference>
<dbReference type="InterPro" id="IPR003439">
    <property type="entry name" value="ABC_transporter-like_ATP-bd"/>
</dbReference>
<evidence type="ECO:0000256" key="11">
    <source>
        <dbReference type="SAM" id="MobiDB-lite"/>
    </source>
</evidence>
<keyword evidence="9 12" id="KW-0472">Membrane</keyword>
<dbReference type="InterPro" id="IPR017871">
    <property type="entry name" value="ABC_transporter-like_CS"/>
</dbReference>
<dbReference type="GO" id="GO:0015421">
    <property type="term" value="F:ABC-type oligopeptide transporter activity"/>
    <property type="evidence" value="ECO:0007669"/>
    <property type="project" value="TreeGrafter"/>
</dbReference>
<dbReference type="InterPro" id="IPR003593">
    <property type="entry name" value="AAA+_ATPase"/>
</dbReference>
<dbReference type="PANTHER" id="PTHR43394">
    <property type="entry name" value="ATP-DEPENDENT PERMEASE MDL1, MITOCHONDRIAL"/>
    <property type="match status" value="1"/>
</dbReference>
<keyword evidence="5 12" id="KW-0812">Transmembrane</keyword>
<name>A0A3N4ZKA0_9MICO</name>
<feature type="transmembrane region" description="Helical" evidence="12">
    <location>
        <begin position="276"/>
        <end position="295"/>
    </location>
</feature>
<dbReference type="EMBL" id="RKRA01000001">
    <property type="protein sequence ID" value="RPF26072.1"/>
    <property type="molecule type" value="Genomic_DNA"/>
</dbReference>
<dbReference type="PANTHER" id="PTHR43394:SF1">
    <property type="entry name" value="ATP-BINDING CASSETTE SUB-FAMILY B MEMBER 10, MITOCHONDRIAL"/>
    <property type="match status" value="1"/>
</dbReference>
<evidence type="ECO:0000256" key="10">
    <source>
        <dbReference type="ARBA" id="ARBA00023455"/>
    </source>
</evidence>
<organism evidence="15 16">
    <name type="scientific">Georgenia muralis</name>
    <dbReference type="NCBI Taxonomy" id="154117"/>
    <lineage>
        <taxon>Bacteria</taxon>
        <taxon>Bacillati</taxon>
        <taxon>Actinomycetota</taxon>
        <taxon>Actinomycetes</taxon>
        <taxon>Micrococcales</taxon>
        <taxon>Bogoriellaceae</taxon>
        <taxon>Georgenia</taxon>
    </lineage>
</organism>
<evidence type="ECO:0000256" key="2">
    <source>
        <dbReference type="ARBA" id="ARBA00022448"/>
    </source>
</evidence>
<feature type="domain" description="ABC transmembrane type-1" evidence="14">
    <location>
        <begin position="52"/>
        <end position="336"/>
    </location>
</feature>
<evidence type="ECO:0000259" key="13">
    <source>
        <dbReference type="PROSITE" id="PS50893"/>
    </source>
</evidence>
<accession>A0A3N4ZKA0</accession>
<protein>
    <submittedName>
        <fullName evidence="15">ATP-binding cassette subfamily B protein</fullName>
    </submittedName>
</protein>
<evidence type="ECO:0000256" key="4">
    <source>
        <dbReference type="ARBA" id="ARBA00022519"/>
    </source>
</evidence>
<comment type="similarity">
    <text evidence="10">Belongs to the ABC transporter superfamily. Siderophore-Fe(3+) uptake transporter (SIUT) (TC 3.A.1.21) family.</text>
</comment>
<dbReference type="Pfam" id="PF00005">
    <property type="entry name" value="ABC_tran"/>
    <property type="match status" value="1"/>
</dbReference>
<dbReference type="FunFam" id="3.40.50.300:FF:000221">
    <property type="entry name" value="Multidrug ABC transporter ATP-binding protein"/>
    <property type="match status" value="1"/>
</dbReference>
<keyword evidence="3" id="KW-1003">Cell membrane</keyword>
<evidence type="ECO:0000256" key="6">
    <source>
        <dbReference type="ARBA" id="ARBA00022741"/>
    </source>
</evidence>